<comment type="function">
    <text evidence="3">Toxic component of a type II toxin-antitoxin (TA) system.</text>
</comment>
<dbReference type="Pfam" id="PF02452">
    <property type="entry name" value="PemK_toxin"/>
    <property type="match status" value="1"/>
</dbReference>
<reference evidence="4" key="1">
    <citation type="submission" date="2022-10" db="EMBL/GenBank/DDBJ databases">
        <title>The complete genomes of actinobacterial strains from the NBC collection.</title>
        <authorList>
            <person name="Joergensen T.S."/>
            <person name="Alvarez Arevalo M."/>
            <person name="Sterndorff E.B."/>
            <person name="Faurdal D."/>
            <person name="Vuksanovic O."/>
            <person name="Mourched A.-S."/>
            <person name="Charusanti P."/>
            <person name="Shaw S."/>
            <person name="Blin K."/>
            <person name="Weber T."/>
        </authorList>
    </citation>
    <scope>NUCLEOTIDE SEQUENCE</scope>
    <source>
        <strain evidence="4">NBC_01401</strain>
    </source>
</reference>
<dbReference type="PANTHER" id="PTHR33988">
    <property type="entry name" value="ENDORIBONUCLEASE MAZF-RELATED"/>
    <property type="match status" value="1"/>
</dbReference>
<dbReference type="GO" id="GO:0003677">
    <property type="term" value="F:DNA binding"/>
    <property type="evidence" value="ECO:0007669"/>
    <property type="project" value="InterPro"/>
</dbReference>
<dbReference type="GO" id="GO:0016075">
    <property type="term" value="P:rRNA catabolic process"/>
    <property type="evidence" value="ECO:0007669"/>
    <property type="project" value="TreeGrafter"/>
</dbReference>
<dbReference type="InterPro" id="IPR011067">
    <property type="entry name" value="Plasmid_toxin/cell-grow_inhib"/>
</dbReference>
<evidence type="ECO:0000256" key="3">
    <source>
        <dbReference type="PIRNR" id="PIRNR033490"/>
    </source>
</evidence>
<keyword evidence="3" id="KW-0540">Nuclease</keyword>
<organism evidence="4">
    <name type="scientific">Streptomyces sp. NBC_01401</name>
    <dbReference type="NCBI Taxonomy" id="2903854"/>
    <lineage>
        <taxon>Bacteria</taxon>
        <taxon>Bacillati</taxon>
        <taxon>Actinomycetota</taxon>
        <taxon>Actinomycetes</taxon>
        <taxon>Kitasatosporales</taxon>
        <taxon>Streptomycetaceae</taxon>
        <taxon>Streptomyces</taxon>
    </lineage>
</organism>
<sequence>MMRRGDIHLVDLEPARGSEANKVRAAVIVSNNAANHSVESNGRGVIIVVPLTSNTARVLTFQALLRSAESGLPRDSKVQCEQVRAVSPDRVLKRVGTVPRQRMTEIDAALRRHLAL</sequence>
<dbReference type="GO" id="GO:0006402">
    <property type="term" value="P:mRNA catabolic process"/>
    <property type="evidence" value="ECO:0007669"/>
    <property type="project" value="TreeGrafter"/>
</dbReference>
<dbReference type="GO" id="GO:0016787">
    <property type="term" value="F:hydrolase activity"/>
    <property type="evidence" value="ECO:0007669"/>
    <property type="project" value="UniProtKB-KW"/>
</dbReference>
<dbReference type="EMBL" id="CP109535">
    <property type="protein sequence ID" value="WTZ00271.1"/>
    <property type="molecule type" value="Genomic_DNA"/>
</dbReference>
<accession>A0AAU3H433</accession>
<proteinExistence type="inferred from homology"/>
<dbReference type="SUPFAM" id="SSF50118">
    <property type="entry name" value="Cell growth inhibitor/plasmid maintenance toxic component"/>
    <property type="match status" value="1"/>
</dbReference>
<keyword evidence="3" id="KW-0255">Endonuclease</keyword>
<dbReference type="PANTHER" id="PTHR33988:SF1">
    <property type="entry name" value="ENDORIBONUCLEASE MAZF7-RELATED"/>
    <property type="match status" value="1"/>
</dbReference>
<keyword evidence="2" id="KW-1277">Toxin-antitoxin system</keyword>
<dbReference type="PIRSF" id="PIRSF033490">
    <property type="entry name" value="MazF"/>
    <property type="match status" value="1"/>
</dbReference>
<dbReference type="InterPro" id="IPR003477">
    <property type="entry name" value="PemK-like"/>
</dbReference>
<name>A0AAU3H433_9ACTN</name>
<dbReference type="Gene3D" id="2.30.30.110">
    <property type="match status" value="1"/>
</dbReference>
<evidence type="ECO:0000313" key="4">
    <source>
        <dbReference type="EMBL" id="WTZ00271.1"/>
    </source>
</evidence>
<dbReference type="GO" id="GO:0004521">
    <property type="term" value="F:RNA endonuclease activity"/>
    <property type="evidence" value="ECO:0007669"/>
    <property type="project" value="TreeGrafter"/>
</dbReference>
<evidence type="ECO:0000256" key="1">
    <source>
        <dbReference type="ARBA" id="ARBA00007521"/>
    </source>
</evidence>
<dbReference type="AlphaFoldDB" id="A0AAU3H433"/>
<dbReference type="EC" id="3.1.-.-" evidence="3"/>
<comment type="similarity">
    <text evidence="1 3">Belongs to the PemK/MazF family.</text>
</comment>
<gene>
    <name evidence="4" type="ORF">OG626_24660</name>
</gene>
<evidence type="ECO:0000256" key="2">
    <source>
        <dbReference type="ARBA" id="ARBA00022649"/>
    </source>
</evidence>
<keyword evidence="3" id="KW-0378">Hydrolase</keyword>
<protein>
    <recommendedName>
        <fullName evidence="3">mRNA interferase</fullName>
        <ecNumber evidence="3">3.1.-.-</ecNumber>
    </recommendedName>
</protein>